<feature type="domain" description="Alginate export" evidence="2">
    <location>
        <begin position="57"/>
        <end position="434"/>
    </location>
</feature>
<dbReference type="EMBL" id="FPJE01000011">
    <property type="protein sequence ID" value="SFW55436.1"/>
    <property type="molecule type" value="Genomic_DNA"/>
</dbReference>
<dbReference type="RefSeq" id="WP_072317520.1">
    <property type="nucleotide sequence ID" value="NZ_FPJE01000011.1"/>
</dbReference>
<dbReference type="Pfam" id="PF13372">
    <property type="entry name" value="Alginate_exp"/>
    <property type="match status" value="1"/>
</dbReference>
<name>A0A1K1Q6R7_9FLAO</name>
<dbReference type="STRING" id="1150368.SAMN02927921_02315"/>
<accession>A0A1K1Q6R7</accession>
<dbReference type="Gene3D" id="2.40.160.100">
    <property type="match status" value="1"/>
</dbReference>
<gene>
    <name evidence="3" type="ORF">SAMN02927921_02315</name>
</gene>
<dbReference type="Proteomes" id="UP000182248">
    <property type="component" value="Unassembled WGS sequence"/>
</dbReference>
<reference evidence="3 4" key="1">
    <citation type="submission" date="2016-11" db="EMBL/GenBank/DDBJ databases">
        <authorList>
            <person name="Jaros S."/>
            <person name="Januszkiewicz K."/>
            <person name="Wedrychowicz H."/>
        </authorList>
    </citation>
    <scope>NUCLEOTIDE SEQUENCE [LARGE SCALE GENOMIC DNA]</scope>
    <source>
        <strain evidence="3 4">CGMCC 1.12145</strain>
    </source>
</reference>
<dbReference type="AlphaFoldDB" id="A0A1K1Q6R7"/>
<sequence>MRILLIVLLCNSFLVTAQQIPEFQLMRYDEDYSGLEKDTVRDWYHRLKYKKIGKNAYISFGGDFRTQYLIMDNENWNPDTQDNDGFMLTRWLFHADLHLSEKIRVYGELQSALANSREVLVPVEENPLKLHQLFMDYKPFQETPLTFRLGRQEVSYGSTRLISLRDAPNTRRSFDGVKVLFSEGNIKTDIFYLHAVVDKTGIFDDASSPDLRLWGAFSDITTAKKELHFNFYFLGFYNKNALFYDGAGTEKRYTIASRVFKNSGTWWYDLEGGYQFGTIGSRRISAWSIALATSYRFTSIKYTPEIGLKADLISGDKDNTDKTQQTLNTMFGPGAYFGMAAPLAPSNLMDIHPDLKLRFSEKITLSCDYAFLWRYSRGEGIYRPNMVPFFEHNDASSRYIGSQISGVFFYKANKHLSLLTGLSWFNTGEYLREVSPGKNITFGFASAQLKF</sequence>
<dbReference type="InterPro" id="IPR025388">
    <property type="entry name" value="Alginate_export_dom"/>
</dbReference>
<organism evidence="3 4">
    <name type="scientific">Sinomicrobium oceani</name>
    <dbReference type="NCBI Taxonomy" id="1150368"/>
    <lineage>
        <taxon>Bacteria</taxon>
        <taxon>Pseudomonadati</taxon>
        <taxon>Bacteroidota</taxon>
        <taxon>Flavobacteriia</taxon>
        <taxon>Flavobacteriales</taxon>
        <taxon>Flavobacteriaceae</taxon>
        <taxon>Sinomicrobium</taxon>
    </lineage>
</organism>
<keyword evidence="4" id="KW-1185">Reference proteome</keyword>
<dbReference type="InterPro" id="IPR053728">
    <property type="entry name" value="Alginate_Permeability_Chnl"/>
</dbReference>
<feature type="chain" id="PRO_5012995670" evidence="1">
    <location>
        <begin position="18"/>
        <end position="451"/>
    </location>
</feature>
<keyword evidence="1" id="KW-0732">Signal</keyword>
<evidence type="ECO:0000259" key="2">
    <source>
        <dbReference type="Pfam" id="PF13372"/>
    </source>
</evidence>
<evidence type="ECO:0000313" key="4">
    <source>
        <dbReference type="Proteomes" id="UP000182248"/>
    </source>
</evidence>
<protein>
    <submittedName>
        <fullName evidence="3">Alginate export</fullName>
    </submittedName>
</protein>
<dbReference type="OrthoDB" id="311329at2"/>
<evidence type="ECO:0000313" key="3">
    <source>
        <dbReference type="EMBL" id="SFW55436.1"/>
    </source>
</evidence>
<evidence type="ECO:0000256" key="1">
    <source>
        <dbReference type="SAM" id="SignalP"/>
    </source>
</evidence>
<feature type="signal peptide" evidence="1">
    <location>
        <begin position="1"/>
        <end position="17"/>
    </location>
</feature>
<proteinExistence type="predicted"/>